<evidence type="ECO:0000313" key="2">
    <source>
        <dbReference type="Proteomes" id="UP000095287"/>
    </source>
</evidence>
<name>A0A1I8AKV8_9BILA</name>
<reference evidence="3" key="1">
    <citation type="submission" date="2016-11" db="UniProtKB">
        <authorList>
            <consortium name="WormBaseParasite"/>
        </authorList>
    </citation>
    <scope>IDENTIFICATION</scope>
</reference>
<organism evidence="2 3">
    <name type="scientific">Steinernema glaseri</name>
    <dbReference type="NCBI Taxonomy" id="37863"/>
    <lineage>
        <taxon>Eukaryota</taxon>
        <taxon>Metazoa</taxon>
        <taxon>Ecdysozoa</taxon>
        <taxon>Nematoda</taxon>
        <taxon>Chromadorea</taxon>
        <taxon>Rhabditida</taxon>
        <taxon>Tylenchina</taxon>
        <taxon>Panagrolaimomorpha</taxon>
        <taxon>Strongyloidoidea</taxon>
        <taxon>Steinernematidae</taxon>
        <taxon>Steinernema</taxon>
    </lineage>
</organism>
<evidence type="ECO:0000256" key="1">
    <source>
        <dbReference type="SAM" id="MobiDB-lite"/>
    </source>
</evidence>
<dbReference type="Proteomes" id="UP000095287">
    <property type="component" value="Unplaced"/>
</dbReference>
<accession>A0A1I8AKV8</accession>
<keyword evidence="2" id="KW-1185">Reference proteome</keyword>
<evidence type="ECO:0000313" key="3">
    <source>
        <dbReference type="WBParaSite" id="L893_g6654.t1"/>
    </source>
</evidence>
<dbReference type="AlphaFoldDB" id="A0A1I8AKV8"/>
<dbReference type="WBParaSite" id="L893_g6654.t1">
    <property type="protein sequence ID" value="L893_g6654.t1"/>
    <property type="gene ID" value="L893_g6654"/>
</dbReference>
<protein>
    <submittedName>
        <fullName evidence="3">Uncharacterized protein</fullName>
    </submittedName>
</protein>
<feature type="region of interest" description="Disordered" evidence="1">
    <location>
        <begin position="105"/>
        <end position="125"/>
    </location>
</feature>
<proteinExistence type="predicted"/>
<sequence length="178" mass="19875">MDLSGQILKQERTSPLKSCSRIVSKVAWRFFTVPIGAKITILVLTQHFPSLLTHRLYFSALPSRGRTPRPQCTAGCRDNKRGRDEIDRGNWWSSRHLASLGAASGAHDPEEASWSPEGTRAVNVPPDTGSKVDFWTWIGRMDPASLWTYHRSGAGAAKETNKFKVLEDTLTPSRKSRV</sequence>